<dbReference type="STRING" id="1618578.UV74_C0001G0017"/>
<dbReference type="InterPro" id="IPR029056">
    <property type="entry name" value="Ribokinase-like"/>
</dbReference>
<evidence type="ECO:0000256" key="1">
    <source>
        <dbReference type="ARBA" id="ARBA00022679"/>
    </source>
</evidence>
<dbReference type="PANTHER" id="PTHR10584:SF166">
    <property type="entry name" value="RIBOKINASE"/>
    <property type="match status" value="1"/>
</dbReference>
<gene>
    <name evidence="4" type="ORF">UV74_C0001G0017</name>
</gene>
<evidence type="ECO:0000313" key="5">
    <source>
        <dbReference type="Proteomes" id="UP000034090"/>
    </source>
</evidence>
<dbReference type="Proteomes" id="UP000034090">
    <property type="component" value="Unassembled WGS sequence"/>
</dbReference>
<dbReference type="InterPro" id="IPR011611">
    <property type="entry name" value="PfkB_dom"/>
</dbReference>
<feature type="domain" description="Carbohydrate kinase PfkB" evidence="3">
    <location>
        <begin position="37"/>
        <end position="303"/>
    </location>
</feature>
<dbReference type="SUPFAM" id="SSF53613">
    <property type="entry name" value="Ribokinase-like"/>
    <property type="match status" value="1"/>
</dbReference>
<protein>
    <recommendedName>
        <fullName evidence="3">Carbohydrate kinase PfkB domain-containing protein</fullName>
    </recommendedName>
</protein>
<dbReference type="Pfam" id="PF00294">
    <property type="entry name" value="PfkB"/>
    <property type="match status" value="1"/>
</dbReference>
<accession>A0A0G1DMV4</accession>
<proteinExistence type="predicted"/>
<reference evidence="4 5" key="1">
    <citation type="journal article" date="2015" name="Nature">
        <title>rRNA introns, odd ribosomes, and small enigmatic genomes across a large radiation of phyla.</title>
        <authorList>
            <person name="Brown C.T."/>
            <person name="Hug L.A."/>
            <person name="Thomas B.C."/>
            <person name="Sharon I."/>
            <person name="Castelle C.J."/>
            <person name="Singh A."/>
            <person name="Wilkins M.J."/>
            <person name="Williams K.H."/>
            <person name="Banfield J.F."/>
        </authorList>
    </citation>
    <scope>NUCLEOTIDE SEQUENCE [LARGE SCALE GENOMIC DNA]</scope>
</reference>
<comment type="caution">
    <text evidence="4">The sequence shown here is derived from an EMBL/GenBank/DDBJ whole genome shotgun (WGS) entry which is preliminary data.</text>
</comment>
<evidence type="ECO:0000313" key="4">
    <source>
        <dbReference type="EMBL" id="KKS98907.1"/>
    </source>
</evidence>
<keyword evidence="1" id="KW-0808">Transferase</keyword>
<name>A0A0G1DMV4_9BACT</name>
<keyword evidence="2" id="KW-0418">Kinase</keyword>
<evidence type="ECO:0000256" key="2">
    <source>
        <dbReference type="ARBA" id="ARBA00022777"/>
    </source>
</evidence>
<sequence>MSKLTVFGSARMDAYLVLPDSEVDTLCRLDTHESLIALTYSSKIPLRDTKFIIGGNGANVSVGAKKMGVETRLVAEIGTGHMANAVKEILNKATDATYVTQTEGVSEGFGAVVMYQGERTILSYYDPEEPVFPLNLETSEWAYLTSTSEKFDNYYNGVLEWLRKSDARLGFNPGGRQIKKGVLWLKPYLELTELLLVNRNEAEEVTNFGESHKKEKDLLKALIALGPKKAVITDGPNGAYAWDGQKYLYLGILPIKSKERTGAGDAFSVGCISALINGKSLGEGMVWGMCNSSSVIQYFGPQEGQLTSGQLPEWIKKVEVANIKLEEI</sequence>
<dbReference type="AlphaFoldDB" id="A0A0G1DMV4"/>
<dbReference type="PANTHER" id="PTHR10584">
    <property type="entry name" value="SUGAR KINASE"/>
    <property type="match status" value="1"/>
</dbReference>
<dbReference type="Gene3D" id="3.40.1190.20">
    <property type="match status" value="1"/>
</dbReference>
<dbReference type="EMBL" id="LCFQ01000001">
    <property type="protein sequence ID" value="KKS98907.1"/>
    <property type="molecule type" value="Genomic_DNA"/>
</dbReference>
<organism evidence="4 5">
    <name type="scientific">Candidatus Woesebacteria bacterium GW2011_GWB1_43_14</name>
    <dbReference type="NCBI Taxonomy" id="1618578"/>
    <lineage>
        <taxon>Bacteria</taxon>
        <taxon>Candidatus Woeseibacteriota</taxon>
    </lineage>
</organism>
<dbReference type="GO" id="GO:0016301">
    <property type="term" value="F:kinase activity"/>
    <property type="evidence" value="ECO:0007669"/>
    <property type="project" value="UniProtKB-KW"/>
</dbReference>
<dbReference type="PRINTS" id="PR00990">
    <property type="entry name" value="RIBOKINASE"/>
</dbReference>
<dbReference type="GO" id="GO:0006796">
    <property type="term" value="P:phosphate-containing compound metabolic process"/>
    <property type="evidence" value="ECO:0007669"/>
    <property type="project" value="UniProtKB-ARBA"/>
</dbReference>
<dbReference type="InterPro" id="IPR002139">
    <property type="entry name" value="Ribo/fructo_kinase"/>
</dbReference>
<evidence type="ECO:0000259" key="3">
    <source>
        <dbReference type="Pfam" id="PF00294"/>
    </source>
</evidence>